<evidence type="ECO:0000313" key="3">
    <source>
        <dbReference type="Proteomes" id="UP000238573"/>
    </source>
</evidence>
<feature type="transmembrane region" description="Helical" evidence="1">
    <location>
        <begin position="55"/>
        <end position="75"/>
    </location>
</feature>
<organism evidence="2 3">
    <name type="scientific">Streptococcus anginosus</name>
    <dbReference type="NCBI Taxonomy" id="1328"/>
    <lineage>
        <taxon>Bacteria</taxon>
        <taxon>Bacillati</taxon>
        <taxon>Bacillota</taxon>
        <taxon>Bacilli</taxon>
        <taxon>Lactobacillales</taxon>
        <taxon>Streptococcaceae</taxon>
        <taxon>Streptococcus</taxon>
        <taxon>Streptococcus anginosus group</taxon>
    </lineage>
</organism>
<name>A0A2T0GA83_STRAP</name>
<evidence type="ECO:0000256" key="1">
    <source>
        <dbReference type="SAM" id="Phobius"/>
    </source>
</evidence>
<feature type="transmembrane region" description="Helical" evidence="1">
    <location>
        <begin position="264"/>
        <end position="286"/>
    </location>
</feature>
<dbReference type="InterPro" id="IPR010288">
    <property type="entry name" value="EcsB_ABC"/>
</dbReference>
<protein>
    <submittedName>
        <fullName evidence="2">Multidrug ABC transporter permease</fullName>
    </submittedName>
</protein>
<dbReference type="GO" id="GO:0016020">
    <property type="term" value="C:membrane"/>
    <property type="evidence" value="ECO:0007669"/>
    <property type="project" value="InterPro"/>
</dbReference>
<evidence type="ECO:0000313" key="2">
    <source>
        <dbReference type="EMBL" id="PRT72967.1"/>
    </source>
</evidence>
<dbReference type="EMBL" id="PVSZ01000001">
    <property type="protein sequence ID" value="PRT72967.1"/>
    <property type="molecule type" value="Genomic_DNA"/>
</dbReference>
<feature type="transmembrane region" description="Helical" evidence="1">
    <location>
        <begin position="298"/>
        <end position="318"/>
    </location>
</feature>
<feature type="transmembrane region" description="Helical" evidence="1">
    <location>
        <begin position="21"/>
        <end position="43"/>
    </location>
</feature>
<keyword evidence="1" id="KW-1133">Transmembrane helix</keyword>
<sequence>MRNLFQKRRQVFRNQCLKYSRYVFNDHFVLFLLVFIGFLAVQYSQLLRNFPKNHLPIILVLVVLLFLLLPLGRIATYMEKPDSLFLLVKEEELKSYLQEQTRLSYRLWALLQTAVLLLAAPLFLALGLPFLGWLILVFLMLLAKWFVFLQKSQKFYQGAGVNWGYLIAYEERRKQTILRFFALFTNVKGISNSVKRRAYLDGLTNILPKRQSTTWQNIYLRSYLRNGDFLALTIRLLFLSLLGICFISQSWIAAIFVALLNYLLLFQLTALYNAFDYQYLTFLFPLETGLKLKGVKQVIILIGYSVLFVETMMALLFFQDRVALLFMIGITFLLYVIYLPFKLRSLVD</sequence>
<feature type="transmembrane region" description="Helical" evidence="1">
    <location>
        <begin position="324"/>
        <end position="341"/>
    </location>
</feature>
<dbReference type="RefSeq" id="WP_106383745.1">
    <property type="nucleotide sequence ID" value="NZ_PVSZ01000001.1"/>
</dbReference>
<dbReference type="AlphaFoldDB" id="A0A2T0GA83"/>
<keyword evidence="1" id="KW-0812">Transmembrane</keyword>
<feature type="transmembrane region" description="Helical" evidence="1">
    <location>
        <begin position="130"/>
        <end position="149"/>
    </location>
</feature>
<dbReference type="PIRSF" id="PIRSF037259">
    <property type="entry name" value="EcsB_ABC"/>
    <property type="match status" value="1"/>
</dbReference>
<accession>A0A2T0GA83</accession>
<gene>
    <name evidence="2" type="ORF">C6A27_00505</name>
</gene>
<reference evidence="2 3" key="1">
    <citation type="journal article" date="1993" name="J. Dent. Res.">
        <title>The isolation and characterization of milleri group streptococci from dental periapical abscesses.</title>
        <authorList>
            <person name="Fisher L.E."/>
            <person name="Russell R.R."/>
        </authorList>
    </citation>
    <scope>NUCLEOTIDE SEQUENCE [LARGE SCALE GENOMIC DNA]</scope>
    <source>
        <strain evidence="2 3">OUP21</strain>
    </source>
</reference>
<dbReference type="Pfam" id="PF05975">
    <property type="entry name" value="EcsB"/>
    <property type="match status" value="2"/>
</dbReference>
<feature type="transmembrane region" description="Helical" evidence="1">
    <location>
        <begin position="229"/>
        <end position="258"/>
    </location>
</feature>
<dbReference type="Proteomes" id="UP000238573">
    <property type="component" value="Unassembled WGS sequence"/>
</dbReference>
<comment type="caution">
    <text evidence="2">The sequence shown here is derived from an EMBL/GenBank/DDBJ whole genome shotgun (WGS) entry which is preliminary data.</text>
</comment>
<feature type="transmembrane region" description="Helical" evidence="1">
    <location>
        <begin position="103"/>
        <end position="124"/>
    </location>
</feature>
<keyword evidence="1" id="KW-0472">Membrane</keyword>
<proteinExistence type="predicted"/>